<dbReference type="STRING" id="237258.SAMN04489756_11621"/>
<dbReference type="Proteomes" id="UP000095601">
    <property type="component" value="Unassembled WGS sequence"/>
</dbReference>
<evidence type="ECO:0000259" key="7">
    <source>
        <dbReference type="Pfam" id="PF12823"/>
    </source>
</evidence>
<evidence type="ECO:0000313" key="9">
    <source>
        <dbReference type="Proteomes" id="UP000095601"/>
    </source>
</evidence>
<keyword evidence="5 6" id="KW-0472">Membrane</keyword>
<dbReference type="GO" id="GO:0005886">
    <property type="term" value="C:plasma membrane"/>
    <property type="evidence" value="ECO:0007669"/>
    <property type="project" value="UniProtKB-SubCell"/>
</dbReference>
<proteinExistence type="predicted"/>
<comment type="subcellular location">
    <subcellularLocation>
        <location evidence="1">Cell membrane</location>
        <topology evidence="1">Multi-pass membrane protein</topology>
    </subcellularLocation>
</comment>
<feature type="transmembrane region" description="Helical" evidence="6">
    <location>
        <begin position="87"/>
        <end position="103"/>
    </location>
</feature>
<gene>
    <name evidence="8" type="ORF">BHF72_0975</name>
</gene>
<dbReference type="KEGG" id="cnr:EB819_00010"/>
<feature type="transmembrane region" description="Helical" evidence="6">
    <location>
        <begin position="20"/>
        <end position="42"/>
    </location>
</feature>
<accession>A0A1E5UB53</accession>
<evidence type="ECO:0000256" key="4">
    <source>
        <dbReference type="ARBA" id="ARBA00022989"/>
    </source>
</evidence>
<evidence type="ECO:0000313" key="8">
    <source>
        <dbReference type="EMBL" id="OEL10027.1"/>
    </source>
</evidence>
<dbReference type="RefSeq" id="WP_069800957.1">
    <property type="nucleotide sequence ID" value="NZ_CP034157.1"/>
</dbReference>
<evidence type="ECO:0000256" key="6">
    <source>
        <dbReference type="SAM" id="Phobius"/>
    </source>
</evidence>
<dbReference type="NCBIfam" id="TIGR03954">
    <property type="entry name" value="integ_memb_HG"/>
    <property type="match status" value="1"/>
</dbReference>
<organism evidence="8 9">
    <name type="scientific">Cloacibacterium normanense</name>
    <dbReference type="NCBI Taxonomy" id="237258"/>
    <lineage>
        <taxon>Bacteria</taxon>
        <taxon>Pseudomonadati</taxon>
        <taxon>Bacteroidota</taxon>
        <taxon>Flavobacteriia</taxon>
        <taxon>Flavobacteriales</taxon>
        <taxon>Weeksellaceae</taxon>
    </lineage>
</organism>
<feature type="domain" description="DUF3817" evidence="7">
    <location>
        <begin position="18"/>
        <end position="108"/>
    </location>
</feature>
<feature type="transmembrane region" description="Helical" evidence="6">
    <location>
        <begin position="49"/>
        <end position="75"/>
    </location>
</feature>
<dbReference type="InterPro" id="IPR023845">
    <property type="entry name" value="DUF3817_TM"/>
</dbReference>
<evidence type="ECO:0000256" key="3">
    <source>
        <dbReference type="ARBA" id="ARBA00022692"/>
    </source>
</evidence>
<protein>
    <submittedName>
        <fullName evidence="8">Integral membrane domain protein</fullName>
    </submittedName>
</protein>
<dbReference type="EMBL" id="MKGI01000080">
    <property type="protein sequence ID" value="OEL10027.1"/>
    <property type="molecule type" value="Genomic_DNA"/>
</dbReference>
<comment type="caution">
    <text evidence="8">The sequence shown here is derived from an EMBL/GenBank/DDBJ whole genome shotgun (WGS) entry which is preliminary data.</text>
</comment>
<keyword evidence="9" id="KW-1185">Reference proteome</keyword>
<keyword evidence="4 6" id="KW-1133">Transmembrane helix</keyword>
<keyword evidence="2" id="KW-1003">Cell membrane</keyword>
<dbReference type="OrthoDB" id="1272288at2"/>
<dbReference type="AlphaFoldDB" id="A0A1E5UB53"/>
<keyword evidence="3 6" id="KW-0812">Transmembrane</keyword>
<evidence type="ECO:0000256" key="5">
    <source>
        <dbReference type="ARBA" id="ARBA00023136"/>
    </source>
</evidence>
<sequence length="113" mass="13524">MEFIENFFLIKYSQEKLIKWFRQICIAEAISWLLLFSAMIWIREDKEGILPIIYISVMGSIHGLFFTLYLILAFPCRKIYQWDDEDSVFALLAAFFPLATIWIDKKLAKFERE</sequence>
<evidence type="ECO:0000256" key="2">
    <source>
        <dbReference type="ARBA" id="ARBA00022475"/>
    </source>
</evidence>
<reference evidence="8 9" key="1">
    <citation type="submission" date="2016-09" db="EMBL/GenBank/DDBJ databases">
        <authorList>
            <person name="Capua I."/>
            <person name="De Benedictis P."/>
            <person name="Joannis T."/>
            <person name="Lombin L.H."/>
            <person name="Cattoli G."/>
        </authorList>
    </citation>
    <scope>NUCLEOTIDE SEQUENCE [LARGE SCALE GENOMIC DNA]</scope>
    <source>
        <strain evidence="8 9">NRS-1</strain>
    </source>
</reference>
<name>A0A1E5UB53_9FLAO</name>
<evidence type="ECO:0000256" key="1">
    <source>
        <dbReference type="ARBA" id="ARBA00004651"/>
    </source>
</evidence>
<dbReference type="Pfam" id="PF12823">
    <property type="entry name" value="DUF3817"/>
    <property type="match status" value="1"/>
</dbReference>